<dbReference type="GO" id="GO:0006529">
    <property type="term" value="P:asparagine biosynthetic process"/>
    <property type="evidence" value="ECO:0007669"/>
    <property type="project" value="InterPro"/>
</dbReference>
<evidence type="ECO:0000259" key="2">
    <source>
        <dbReference type="Pfam" id="PF00733"/>
    </source>
</evidence>
<dbReference type="CDD" id="cd01990">
    <property type="entry name" value="LarE-like"/>
    <property type="match status" value="1"/>
</dbReference>
<dbReference type="AlphaFoldDB" id="A0A1C7PDU8"/>
<dbReference type="PANTHER" id="PTHR43169">
    <property type="entry name" value="EXSB FAMILY PROTEIN"/>
    <property type="match status" value="1"/>
</dbReference>
<dbReference type="InterPro" id="IPR001962">
    <property type="entry name" value="Asn_synthase"/>
</dbReference>
<dbReference type="InterPro" id="IPR052188">
    <property type="entry name" value="Ni-pincer_cofactor_biosynth"/>
</dbReference>
<dbReference type="SUPFAM" id="SSF52402">
    <property type="entry name" value="Adenine nucleotide alpha hydrolases-like"/>
    <property type="match status" value="1"/>
</dbReference>
<keyword evidence="4" id="KW-1185">Reference proteome</keyword>
<evidence type="ECO:0000256" key="1">
    <source>
        <dbReference type="PIRSR" id="PIRSR006661-1"/>
    </source>
</evidence>
<dbReference type="EMBL" id="LT629973">
    <property type="protein sequence ID" value="SEH95630.1"/>
    <property type="molecule type" value="Genomic_DNA"/>
</dbReference>
<name>A0A1C7PDU8_9BACT</name>
<dbReference type="STRING" id="1679444.PYTT_2054"/>
<protein>
    <submittedName>
        <fullName evidence="3">Asparagine synthase</fullName>
    </submittedName>
</protein>
<accession>A0A1C7PDU8</accession>
<sequence>MNAAAAERRRHVIDGCESAKRLAVFLRNRGKLAVALSGGSDSSVLLAFAAYCLGKERCLALTVDAPYMVGKELESARRVCERLGVRHVVCRTAIPELIRNNPPKRCYFCKRSVFSMLQQRALDEGFEWLADGTNVDDLGDFRPGMQAIKELEVLSPFLECGIGKDSIKALGSMLDVPMEIVHAPAGACLLTRLEHGKKVMEEMLRRVEAAEDCLQVMGFLQCRVRVHGDALARIELSPDDVRRAMEGSCRERIVEAFRKLGFRHISLDMGGYERGSMNMEGI</sequence>
<evidence type="ECO:0000313" key="4">
    <source>
        <dbReference type="Proteomes" id="UP000176204"/>
    </source>
</evidence>
<dbReference type="PIRSF" id="PIRSF006661">
    <property type="entry name" value="PP-lp_UCP006661"/>
    <property type="match status" value="1"/>
</dbReference>
<dbReference type="NCBIfam" id="TIGR00268">
    <property type="entry name" value="ATP-dependent sacrificial sulfur transferase LarE"/>
    <property type="match status" value="1"/>
</dbReference>
<proteinExistence type="predicted"/>
<organism evidence="3 4">
    <name type="scientific">Akkermansia glycaniphila</name>
    <dbReference type="NCBI Taxonomy" id="1679444"/>
    <lineage>
        <taxon>Bacteria</taxon>
        <taxon>Pseudomonadati</taxon>
        <taxon>Verrucomicrobiota</taxon>
        <taxon>Verrucomicrobiia</taxon>
        <taxon>Verrucomicrobiales</taxon>
        <taxon>Akkermansiaceae</taxon>
        <taxon>Akkermansia</taxon>
    </lineage>
</organism>
<dbReference type="Pfam" id="PF00733">
    <property type="entry name" value="Asn_synthase"/>
    <property type="match status" value="1"/>
</dbReference>
<feature type="domain" description="Asparagine synthetase" evidence="2">
    <location>
        <begin position="26"/>
        <end position="98"/>
    </location>
</feature>
<dbReference type="Proteomes" id="UP000176204">
    <property type="component" value="Chromosome I"/>
</dbReference>
<dbReference type="PANTHER" id="PTHR43169:SF2">
    <property type="entry name" value="NAD_GMP SYNTHASE DOMAIN-CONTAINING PROTEIN"/>
    <property type="match status" value="1"/>
</dbReference>
<gene>
    <name evidence="3" type="ORF">PYTT_2054</name>
</gene>
<reference evidence="4" key="1">
    <citation type="submission" date="2016-09" db="EMBL/GenBank/DDBJ databases">
        <authorList>
            <person name="Koehorst J."/>
        </authorList>
    </citation>
    <scope>NUCLEOTIDE SEQUENCE [LARGE SCALE GENOMIC DNA]</scope>
</reference>
<dbReference type="InterPro" id="IPR005232">
    <property type="entry name" value="LarE"/>
</dbReference>
<dbReference type="GO" id="GO:0004066">
    <property type="term" value="F:asparagine synthase (glutamine-hydrolyzing) activity"/>
    <property type="evidence" value="ECO:0007669"/>
    <property type="project" value="InterPro"/>
</dbReference>
<dbReference type="OrthoDB" id="9776919at2"/>
<dbReference type="PATRIC" id="fig|1679444.3.peg.2006"/>
<dbReference type="InterPro" id="IPR014729">
    <property type="entry name" value="Rossmann-like_a/b/a_fold"/>
</dbReference>
<evidence type="ECO:0000313" key="3">
    <source>
        <dbReference type="EMBL" id="SEH95630.1"/>
    </source>
</evidence>
<feature type="active site" description="Nucleophile and sulfur donor" evidence="1">
    <location>
        <position position="188"/>
    </location>
</feature>
<dbReference type="GO" id="GO:0016783">
    <property type="term" value="F:sulfurtransferase activity"/>
    <property type="evidence" value="ECO:0007669"/>
    <property type="project" value="InterPro"/>
</dbReference>
<dbReference type="KEGG" id="agl:PYTT_2054"/>
<dbReference type="Gene3D" id="3.40.50.620">
    <property type="entry name" value="HUPs"/>
    <property type="match status" value="1"/>
</dbReference>